<dbReference type="EMBL" id="JAWRVE010000005">
    <property type="protein sequence ID" value="KAL1881918.1"/>
    <property type="molecule type" value="Genomic_DNA"/>
</dbReference>
<comment type="caution">
    <text evidence="2">The sequence shown here is derived from an EMBL/GenBank/DDBJ whole genome shotgun (WGS) entry which is preliminary data.</text>
</comment>
<reference evidence="2 3" key="1">
    <citation type="journal article" date="2024" name="IMA Fungus">
        <title>IMA Genome - F19 : A genome assembly and annotation guide to empower mycologists, including annotated draft genome sequences of Ceratocystis pirilliformis, Diaporthe australafricana, Fusarium ophioides, Paecilomyces lecythidis, and Sporothrix stenoceras.</title>
        <authorList>
            <person name="Aylward J."/>
            <person name="Wilson A.M."/>
            <person name="Visagie C.M."/>
            <person name="Spraker J."/>
            <person name="Barnes I."/>
            <person name="Buitendag C."/>
            <person name="Ceriani C."/>
            <person name="Del Mar Angel L."/>
            <person name="du Plessis D."/>
            <person name="Fuchs T."/>
            <person name="Gasser K."/>
            <person name="Kramer D."/>
            <person name="Li W."/>
            <person name="Munsamy K."/>
            <person name="Piso A."/>
            <person name="Price J.L."/>
            <person name="Sonnekus B."/>
            <person name="Thomas C."/>
            <person name="van der Nest A."/>
            <person name="van Dijk A."/>
            <person name="van Heerden A."/>
            <person name="van Vuuren N."/>
            <person name="Yilmaz N."/>
            <person name="Duong T.A."/>
            <person name="van der Merwe N.A."/>
            <person name="Wingfield M.J."/>
            <person name="Wingfield B.D."/>
        </authorList>
    </citation>
    <scope>NUCLEOTIDE SEQUENCE [LARGE SCALE GENOMIC DNA]</scope>
    <source>
        <strain evidence="2 3">CMW 18300</strain>
    </source>
</reference>
<proteinExistence type="predicted"/>
<keyword evidence="3" id="KW-1185">Reference proteome</keyword>
<feature type="domain" description="DUF7580" evidence="1">
    <location>
        <begin position="211"/>
        <end position="552"/>
    </location>
</feature>
<dbReference type="Pfam" id="PF24476">
    <property type="entry name" value="DUF7580"/>
    <property type="match status" value="1"/>
</dbReference>
<dbReference type="InterPro" id="IPR056002">
    <property type="entry name" value="DUF7580"/>
</dbReference>
<accession>A0ABR3Y0V8</accession>
<dbReference type="Proteomes" id="UP001583177">
    <property type="component" value="Unassembled WGS sequence"/>
</dbReference>
<organism evidence="2 3">
    <name type="scientific">Diaporthe australafricana</name>
    <dbReference type="NCBI Taxonomy" id="127596"/>
    <lineage>
        <taxon>Eukaryota</taxon>
        <taxon>Fungi</taxon>
        <taxon>Dikarya</taxon>
        <taxon>Ascomycota</taxon>
        <taxon>Pezizomycotina</taxon>
        <taxon>Sordariomycetes</taxon>
        <taxon>Sordariomycetidae</taxon>
        <taxon>Diaporthales</taxon>
        <taxon>Diaporthaceae</taxon>
        <taxon>Diaporthe</taxon>
    </lineage>
</organism>
<sequence>MSGFEVAGLVFGVGLKFYEENTKNLRHHEEAMNDLIVSLHVEHCRFRKSCETILTGLAEDANLADLLEKTTEETWKKSLEGDLQANLEGKLGHRYHGYTETMAQLQRSLKQLGRVVGLEDNKVRSIIVQSLYPVADHIFNKLWYKKTKYRKLKWHAETWKKMSDCLSHDRHKRLLTEIGDCNNRLERLTPKISDSEDLLPPKLKKKDVDRLESVRKSAKSLYCALCSGWLCQCNGAHAAHFRLEDRMVPAQGYHRFSLSFKISTSQSDQNWQEADFEAVEEEEQEVPLASPRQPGRVGFVLAGSRSPKLSKHITDLCNGLQHSVNDLEVKCIGFIMEEERKHFVHLPKQRPVQPATRHEISLYRLLLNRGTLSSPVPLAIELLDKYEIALLLASSLLQLHTTSWLGELWSTEDIRFVPTKPNVALGDCAFLTKSFSPTVRDPQKVATTNSQYSARPLVIRNESVFRLGVTLVELSILATLQSQETDIDRDITELADFKTAKRISDQIQRNNVRQWNDVVDICLRCGFHAAPDFSKKDFRQEFYQWVVAPLQKLYDDAKPGS</sequence>
<dbReference type="PANTHER" id="PTHR35186">
    <property type="entry name" value="ANK_REP_REGION DOMAIN-CONTAINING PROTEIN"/>
    <property type="match status" value="1"/>
</dbReference>
<evidence type="ECO:0000313" key="2">
    <source>
        <dbReference type="EMBL" id="KAL1881918.1"/>
    </source>
</evidence>
<gene>
    <name evidence="2" type="ORF">Daus18300_000972</name>
</gene>
<protein>
    <recommendedName>
        <fullName evidence="1">DUF7580 domain-containing protein</fullName>
    </recommendedName>
</protein>
<dbReference type="PANTHER" id="PTHR35186:SF4">
    <property type="entry name" value="PRION-INHIBITION AND PROPAGATION HELO DOMAIN-CONTAINING PROTEIN"/>
    <property type="match status" value="1"/>
</dbReference>
<evidence type="ECO:0000259" key="1">
    <source>
        <dbReference type="Pfam" id="PF24476"/>
    </source>
</evidence>
<name>A0ABR3Y0V8_9PEZI</name>
<evidence type="ECO:0000313" key="3">
    <source>
        <dbReference type="Proteomes" id="UP001583177"/>
    </source>
</evidence>